<evidence type="ECO:0000259" key="16">
    <source>
        <dbReference type="Pfam" id="PF02775"/>
    </source>
</evidence>
<keyword evidence="11 14" id="KW-0786">Thiamine pyrophosphate</keyword>
<sequence>MSKTETQSAGKGTCIKTGAQIIVDILQEQGVETVFGYLGGVVLPLFDKIYDAKFNFIIPRHEQGGCHMADAYARATGKTGVVIATSGPGATNLTTGLATANMDSVPLVAITGQVRSDLIGNDAFQEVDTTGITRPITKHNVIVRDVSELASTLREAFHIANTGRKGPVLVDIPVDVAVSSIEWTEPGVIDMPGYKPRLTGHAKQIKTAAQAINSSQRPVLYVGGGIISANASKQLSELAEKANVPVTMTLMGLGAFDQKKPLSLDMLGMHGAAYANFAVQESDLLISIGARFDDRVTGSLKTFCPNAKILHIDIDPASISKNVKVDIPVVGDAIQILPELAALCEHKERKDWFARIAELKKRYPLTYDKQNGLLKPQMVIEEVYNQTKGDAIVTTGVGQHQMWAAQFFKYSRPRQFITSGGLGTMGFGLPAAIGAQAACPDRTVIDFDGDSSFNMTLTELSTAVMYKLPVKVVLLNNGYMGMVRQWQELFYGKRYSQSSLVNPDFGKLAQAMGATGLTCESKDNLQETVSKMLASEGPCVVDFHIEPEENVWPMVPSGKSLHEMDGIDILERLA</sequence>
<organism evidence="18 19">
    <name type="scientific">Limihaloglobus sulfuriphilus</name>
    <dbReference type="NCBI Taxonomy" id="1851148"/>
    <lineage>
        <taxon>Bacteria</taxon>
        <taxon>Pseudomonadati</taxon>
        <taxon>Planctomycetota</taxon>
        <taxon>Phycisphaerae</taxon>
        <taxon>Sedimentisphaerales</taxon>
        <taxon>Sedimentisphaeraceae</taxon>
        <taxon>Limihaloglobus</taxon>
    </lineage>
</organism>
<dbReference type="GO" id="GO:0009099">
    <property type="term" value="P:L-valine biosynthetic process"/>
    <property type="evidence" value="ECO:0007669"/>
    <property type="project" value="UniProtKB-UniPathway"/>
</dbReference>
<evidence type="ECO:0000256" key="3">
    <source>
        <dbReference type="ARBA" id="ARBA00007812"/>
    </source>
</evidence>
<dbReference type="UniPathway" id="UPA00049">
    <property type="reaction ID" value="UER00059"/>
</dbReference>
<dbReference type="GO" id="GO:0005948">
    <property type="term" value="C:acetolactate synthase complex"/>
    <property type="evidence" value="ECO:0007669"/>
    <property type="project" value="UniProtKB-ARBA"/>
</dbReference>
<dbReference type="Gene3D" id="3.40.50.1220">
    <property type="entry name" value="TPP-binding domain"/>
    <property type="match status" value="1"/>
</dbReference>
<dbReference type="Pfam" id="PF00205">
    <property type="entry name" value="TPP_enzyme_M"/>
    <property type="match status" value="1"/>
</dbReference>
<dbReference type="STRING" id="1851148.SMSP2_00982"/>
<dbReference type="SUPFAM" id="SSF52518">
    <property type="entry name" value="Thiamin diphosphate-binding fold (THDP-binding)"/>
    <property type="match status" value="2"/>
</dbReference>
<evidence type="ECO:0000259" key="15">
    <source>
        <dbReference type="Pfam" id="PF00205"/>
    </source>
</evidence>
<evidence type="ECO:0000256" key="13">
    <source>
        <dbReference type="ARBA" id="ARBA00048670"/>
    </source>
</evidence>
<protein>
    <recommendedName>
        <fullName evidence="4 14">Acetolactate synthase</fullName>
        <ecNumber evidence="4 14">2.2.1.6</ecNumber>
    </recommendedName>
</protein>
<dbReference type="GO" id="GO:0000287">
    <property type="term" value="F:magnesium ion binding"/>
    <property type="evidence" value="ECO:0007669"/>
    <property type="project" value="UniProtKB-UniRule"/>
</dbReference>
<dbReference type="EMBL" id="CP019646">
    <property type="protein sequence ID" value="AQQ70627.1"/>
    <property type="molecule type" value="Genomic_DNA"/>
</dbReference>
<keyword evidence="9" id="KW-0274">FAD</keyword>
<comment type="pathway">
    <text evidence="1 14">Amino-acid biosynthesis; L-isoleucine biosynthesis; L-isoleucine from 2-oxobutanoate: step 1/4.</text>
</comment>
<dbReference type="InterPro" id="IPR012000">
    <property type="entry name" value="Thiamin_PyroP_enz_cen_dom"/>
</dbReference>
<dbReference type="Gene3D" id="3.40.50.970">
    <property type="match status" value="2"/>
</dbReference>
<evidence type="ECO:0000256" key="14">
    <source>
        <dbReference type="RuleBase" id="RU003591"/>
    </source>
</evidence>
<evidence type="ECO:0000256" key="4">
    <source>
        <dbReference type="ARBA" id="ARBA00013145"/>
    </source>
</evidence>
<evidence type="ECO:0000313" key="19">
    <source>
        <dbReference type="Proteomes" id="UP000188181"/>
    </source>
</evidence>
<gene>
    <name evidence="18" type="primary">ilvB</name>
    <name evidence="18" type="ORF">SMSP2_00982</name>
</gene>
<dbReference type="FunFam" id="3.40.50.970:FF:000007">
    <property type="entry name" value="Acetolactate synthase"/>
    <property type="match status" value="1"/>
</dbReference>
<evidence type="ECO:0000259" key="17">
    <source>
        <dbReference type="Pfam" id="PF02776"/>
    </source>
</evidence>
<evidence type="ECO:0000256" key="9">
    <source>
        <dbReference type="ARBA" id="ARBA00022827"/>
    </source>
</evidence>
<dbReference type="InterPro" id="IPR029061">
    <property type="entry name" value="THDP-binding"/>
</dbReference>
<evidence type="ECO:0000256" key="12">
    <source>
        <dbReference type="ARBA" id="ARBA00023304"/>
    </source>
</evidence>
<evidence type="ECO:0000256" key="10">
    <source>
        <dbReference type="ARBA" id="ARBA00022842"/>
    </source>
</evidence>
<evidence type="ECO:0000256" key="5">
    <source>
        <dbReference type="ARBA" id="ARBA00022605"/>
    </source>
</evidence>
<keyword evidence="6" id="KW-0285">Flavoprotein</keyword>
<accession>A0A1Q2ME95</accession>
<dbReference type="FunFam" id="3.40.50.1220:FF:000008">
    <property type="entry name" value="Acetolactate synthase"/>
    <property type="match status" value="1"/>
</dbReference>
<dbReference type="PANTHER" id="PTHR18968">
    <property type="entry name" value="THIAMINE PYROPHOSPHATE ENZYMES"/>
    <property type="match status" value="1"/>
</dbReference>
<dbReference type="UniPathway" id="UPA00047">
    <property type="reaction ID" value="UER00055"/>
</dbReference>
<comment type="catalytic activity">
    <reaction evidence="13 14">
        <text>2 pyruvate + H(+) = (2S)-2-acetolactate + CO2</text>
        <dbReference type="Rhea" id="RHEA:25249"/>
        <dbReference type="ChEBI" id="CHEBI:15361"/>
        <dbReference type="ChEBI" id="CHEBI:15378"/>
        <dbReference type="ChEBI" id="CHEBI:16526"/>
        <dbReference type="ChEBI" id="CHEBI:58476"/>
        <dbReference type="EC" id="2.2.1.6"/>
    </reaction>
</comment>
<dbReference type="AlphaFoldDB" id="A0A1Q2ME95"/>
<keyword evidence="10 14" id="KW-0460">Magnesium</keyword>
<feature type="domain" description="Thiamine pyrophosphate enzyme central" evidence="15">
    <location>
        <begin position="205"/>
        <end position="340"/>
    </location>
</feature>
<dbReference type="PROSITE" id="PS00187">
    <property type="entry name" value="TPP_ENZYMES"/>
    <property type="match status" value="1"/>
</dbReference>
<reference evidence="19" key="1">
    <citation type="submission" date="2017-02" db="EMBL/GenBank/DDBJ databases">
        <title>Comparative genomics and description of representatives of a novel lineage of planctomycetes thriving in anoxic sediments.</title>
        <authorList>
            <person name="Spring S."/>
            <person name="Bunk B."/>
            <person name="Sproer C."/>
        </authorList>
    </citation>
    <scope>NUCLEOTIDE SEQUENCE [LARGE SCALE GENOMIC DNA]</scope>
    <source>
        <strain evidence="19">SM-Chi-D1</strain>
    </source>
</reference>
<dbReference type="GO" id="GO:0050660">
    <property type="term" value="F:flavin adenine dinucleotide binding"/>
    <property type="evidence" value="ECO:0007669"/>
    <property type="project" value="InterPro"/>
</dbReference>
<evidence type="ECO:0000313" key="18">
    <source>
        <dbReference type="EMBL" id="AQQ70627.1"/>
    </source>
</evidence>
<keyword evidence="8 14" id="KW-0479">Metal-binding</keyword>
<dbReference type="FunFam" id="3.40.50.970:FF:000016">
    <property type="entry name" value="Acetolactate synthase"/>
    <property type="match status" value="1"/>
</dbReference>
<dbReference type="InterPro" id="IPR012001">
    <property type="entry name" value="Thiamin_PyroP_enz_TPP-bd_dom"/>
</dbReference>
<dbReference type="InterPro" id="IPR039368">
    <property type="entry name" value="AHAS_TPP"/>
</dbReference>
<dbReference type="OrthoDB" id="4494979at2"/>
<dbReference type="GO" id="GO:0030976">
    <property type="term" value="F:thiamine pyrophosphate binding"/>
    <property type="evidence" value="ECO:0007669"/>
    <property type="project" value="UniProtKB-UniRule"/>
</dbReference>
<dbReference type="NCBIfam" id="TIGR00118">
    <property type="entry name" value="acolac_lg"/>
    <property type="match status" value="1"/>
</dbReference>
<dbReference type="GO" id="GO:0003984">
    <property type="term" value="F:acetolactate synthase activity"/>
    <property type="evidence" value="ECO:0007669"/>
    <property type="project" value="UniProtKB-EC"/>
</dbReference>
<keyword evidence="5 14" id="KW-0028">Amino-acid biosynthesis</keyword>
<keyword evidence="7 14" id="KW-0808">Transferase</keyword>
<dbReference type="GO" id="GO:0009097">
    <property type="term" value="P:isoleucine biosynthetic process"/>
    <property type="evidence" value="ECO:0007669"/>
    <property type="project" value="UniProtKB-UniPathway"/>
</dbReference>
<comment type="pathway">
    <text evidence="2 14">Amino-acid biosynthesis; L-valine biosynthesis; L-valine from pyruvate: step 1/4.</text>
</comment>
<dbReference type="CDD" id="cd07035">
    <property type="entry name" value="TPP_PYR_POX_like"/>
    <property type="match status" value="1"/>
</dbReference>
<keyword evidence="12 14" id="KW-0100">Branched-chain amino acid biosynthesis</keyword>
<feature type="domain" description="Thiamine pyrophosphate enzyme TPP-binding" evidence="16">
    <location>
        <begin position="396"/>
        <end position="543"/>
    </location>
</feature>
<dbReference type="CDD" id="cd02015">
    <property type="entry name" value="TPP_AHAS"/>
    <property type="match status" value="1"/>
</dbReference>
<dbReference type="PANTHER" id="PTHR18968:SF13">
    <property type="entry name" value="ACETOLACTATE SYNTHASE CATALYTIC SUBUNIT, MITOCHONDRIAL"/>
    <property type="match status" value="1"/>
</dbReference>
<evidence type="ECO:0000256" key="1">
    <source>
        <dbReference type="ARBA" id="ARBA00004974"/>
    </source>
</evidence>
<name>A0A1Q2ME95_9BACT</name>
<comment type="cofactor">
    <cofactor evidence="14">
        <name>thiamine diphosphate</name>
        <dbReference type="ChEBI" id="CHEBI:58937"/>
    </cofactor>
    <text evidence="14">Binds 1 thiamine pyrophosphate per subunit.</text>
</comment>
<dbReference type="Pfam" id="PF02776">
    <property type="entry name" value="TPP_enzyme_N"/>
    <property type="match status" value="1"/>
</dbReference>
<dbReference type="Pfam" id="PF02775">
    <property type="entry name" value="TPP_enzyme_C"/>
    <property type="match status" value="1"/>
</dbReference>
<evidence type="ECO:0000256" key="8">
    <source>
        <dbReference type="ARBA" id="ARBA00022723"/>
    </source>
</evidence>
<dbReference type="InterPro" id="IPR045229">
    <property type="entry name" value="TPP_enz"/>
</dbReference>
<evidence type="ECO:0000256" key="6">
    <source>
        <dbReference type="ARBA" id="ARBA00022630"/>
    </source>
</evidence>
<dbReference type="EC" id="2.2.1.6" evidence="4 14"/>
<evidence type="ECO:0000256" key="11">
    <source>
        <dbReference type="ARBA" id="ARBA00023052"/>
    </source>
</evidence>
<dbReference type="InterPro" id="IPR000399">
    <property type="entry name" value="TPP-bd_CS"/>
</dbReference>
<comment type="cofactor">
    <cofactor evidence="14">
        <name>Mg(2+)</name>
        <dbReference type="ChEBI" id="CHEBI:18420"/>
    </cofactor>
    <text evidence="14">Binds 1 Mg(2+) ion per subunit.</text>
</comment>
<dbReference type="KEGG" id="pbas:SMSP2_00982"/>
<dbReference type="Proteomes" id="UP000188181">
    <property type="component" value="Chromosome"/>
</dbReference>
<feature type="domain" description="Thiamine pyrophosphate enzyme N-terminal TPP-binding" evidence="17">
    <location>
        <begin position="17"/>
        <end position="130"/>
    </location>
</feature>
<dbReference type="RefSeq" id="WP_146682876.1">
    <property type="nucleotide sequence ID" value="NZ_CP019646.1"/>
</dbReference>
<evidence type="ECO:0000256" key="2">
    <source>
        <dbReference type="ARBA" id="ARBA00005025"/>
    </source>
</evidence>
<dbReference type="InterPro" id="IPR012846">
    <property type="entry name" value="Acetolactate_synth_lsu"/>
</dbReference>
<evidence type="ECO:0000256" key="7">
    <source>
        <dbReference type="ARBA" id="ARBA00022679"/>
    </source>
</evidence>
<dbReference type="InterPro" id="IPR011766">
    <property type="entry name" value="TPP_enzyme_TPP-bd"/>
</dbReference>
<proteinExistence type="inferred from homology"/>
<comment type="similarity">
    <text evidence="3 14">Belongs to the TPP enzyme family.</text>
</comment>
<dbReference type="InterPro" id="IPR029035">
    <property type="entry name" value="DHS-like_NAD/FAD-binding_dom"/>
</dbReference>
<dbReference type="SUPFAM" id="SSF52467">
    <property type="entry name" value="DHS-like NAD/FAD-binding domain"/>
    <property type="match status" value="1"/>
</dbReference>
<keyword evidence="19" id="KW-1185">Reference proteome</keyword>